<keyword evidence="3" id="KW-1185">Reference proteome</keyword>
<name>A0A1G8HVB6_9ACTN</name>
<dbReference type="SUPFAM" id="SSF53474">
    <property type="entry name" value="alpha/beta-Hydrolases"/>
    <property type="match status" value="1"/>
</dbReference>
<feature type="domain" description="AB hydrolase-1" evidence="1">
    <location>
        <begin position="53"/>
        <end position="151"/>
    </location>
</feature>
<sequence length="301" mass="33090">MFQFTWSRIEHGKTACRAGPRGRSRKGATTQVPYADIAGNVRLFYTDDGDGEPPLLLVHGWGTDSHQWSWHIDALAAEHRVIAPDLRGHGYSSVPETGNTPRVMAEDLHHLIAGLGLPPVIAVGHSMGAQVVSFVAVEHPEQVRALVTVDPGYGMTDGIARLFPEMIAGLRGPHAHAVAESIDEWCTNAATPAVIRRWHKRRLYGMPPHVLAEAFEAMFTAPGAIGVRPAGDDYLARRRCPVLSIWSDPERASWEAGLLKDRASKVVCWEGSGHRLHEERPAEFVHLVRGWLGSIGRQARD</sequence>
<evidence type="ECO:0000313" key="2">
    <source>
        <dbReference type="EMBL" id="SDI10599.1"/>
    </source>
</evidence>
<dbReference type="PRINTS" id="PR00111">
    <property type="entry name" value="ABHYDROLASE"/>
</dbReference>
<dbReference type="AlphaFoldDB" id="A0A1G8HVB6"/>
<dbReference type="Proteomes" id="UP000199202">
    <property type="component" value="Unassembled WGS sequence"/>
</dbReference>
<protein>
    <submittedName>
        <fullName evidence="2">Pimeloyl-ACP methyl ester carboxylesterase</fullName>
    </submittedName>
</protein>
<dbReference type="InterPro" id="IPR029058">
    <property type="entry name" value="AB_hydrolase_fold"/>
</dbReference>
<gene>
    <name evidence="2" type="ORF">SAMN05421869_104294</name>
</gene>
<dbReference type="PANTHER" id="PTHR43798">
    <property type="entry name" value="MONOACYLGLYCEROL LIPASE"/>
    <property type="match status" value="1"/>
</dbReference>
<dbReference type="STRING" id="633440.SAMN05421869_104294"/>
<proteinExistence type="predicted"/>
<dbReference type="PRINTS" id="PR00412">
    <property type="entry name" value="EPOXHYDRLASE"/>
</dbReference>
<dbReference type="GO" id="GO:0003824">
    <property type="term" value="F:catalytic activity"/>
    <property type="evidence" value="ECO:0007669"/>
    <property type="project" value="InterPro"/>
</dbReference>
<accession>A0A1G8HVB6</accession>
<evidence type="ECO:0000313" key="3">
    <source>
        <dbReference type="Proteomes" id="UP000199202"/>
    </source>
</evidence>
<dbReference type="EMBL" id="FNDJ01000004">
    <property type="protein sequence ID" value="SDI10599.1"/>
    <property type="molecule type" value="Genomic_DNA"/>
</dbReference>
<reference evidence="2 3" key="1">
    <citation type="submission" date="2016-10" db="EMBL/GenBank/DDBJ databases">
        <authorList>
            <person name="de Groot N.N."/>
        </authorList>
    </citation>
    <scope>NUCLEOTIDE SEQUENCE [LARGE SCALE GENOMIC DNA]</scope>
    <source>
        <strain evidence="2 3">CGMCC 4.6533</strain>
    </source>
</reference>
<dbReference type="PANTHER" id="PTHR43798:SF33">
    <property type="entry name" value="HYDROLASE, PUTATIVE (AFU_ORTHOLOGUE AFUA_2G14860)-RELATED"/>
    <property type="match status" value="1"/>
</dbReference>
<dbReference type="Pfam" id="PF00561">
    <property type="entry name" value="Abhydrolase_1"/>
    <property type="match status" value="1"/>
</dbReference>
<dbReference type="Gene3D" id="3.40.50.1820">
    <property type="entry name" value="alpha/beta hydrolase"/>
    <property type="match status" value="1"/>
</dbReference>
<dbReference type="InterPro" id="IPR000073">
    <property type="entry name" value="AB_hydrolase_1"/>
</dbReference>
<dbReference type="InterPro" id="IPR050266">
    <property type="entry name" value="AB_hydrolase_sf"/>
</dbReference>
<organism evidence="2 3">
    <name type="scientific">Nonomuraea jiangxiensis</name>
    <dbReference type="NCBI Taxonomy" id="633440"/>
    <lineage>
        <taxon>Bacteria</taxon>
        <taxon>Bacillati</taxon>
        <taxon>Actinomycetota</taxon>
        <taxon>Actinomycetes</taxon>
        <taxon>Streptosporangiales</taxon>
        <taxon>Streptosporangiaceae</taxon>
        <taxon>Nonomuraea</taxon>
    </lineage>
</organism>
<evidence type="ECO:0000259" key="1">
    <source>
        <dbReference type="Pfam" id="PF00561"/>
    </source>
</evidence>
<dbReference type="GO" id="GO:0016020">
    <property type="term" value="C:membrane"/>
    <property type="evidence" value="ECO:0007669"/>
    <property type="project" value="TreeGrafter"/>
</dbReference>
<dbReference type="InterPro" id="IPR000639">
    <property type="entry name" value="Epox_hydrolase-like"/>
</dbReference>